<dbReference type="EnsemblMetazoa" id="GPPI046314-RA">
    <property type="protein sequence ID" value="GPPI046314-PA"/>
    <property type="gene ID" value="GPPI046314"/>
</dbReference>
<dbReference type="AlphaFoldDB" id="A0A1B0C112"/>
<sequence>MSIKGKFRISNSTNFVVVGWYTYRTTFLANCCAIIRGCGLFPGKAIRGDLKGIIERLSKEFSRVVTVEKMRWELETVRRNLKRMEKERQRNVRPSQIAHSLPMLWWATEVISKQIVDDKDKLAETADFMGFNETDKRRGFALIDKLSEETTNLTINDSDSDVEGEFEPTDMTDRTGATNMNQSIPTTPSTCETPSTYETSRTYDPVWASTLAAAARVKKNRRRKVGPLAMDIIKEALKKVLENLILHDKIVHIYFDDSSPTDEHFFDELSEEGRVEENLQLADDINLDVKAIVCERNMCNIWRSGE</sequence>
<feature type="compositionally biased region" description="Low complexity" evidence="1">
    <location>
        <begin position="185"/>
        <end position="198"/>
    </location>
</feature>
<feature type="compositionally biased region" description="Acidic residues" evidence="1">
    <location>
        <begin position="158"/>
        <end position="170"/>
    </location>
</feature>
<name>A0A1B0C112_9MUSC</name>
<accession>A0A1B0C112</accession>
<dbReference type="EMBL" id="JXJN01023850">
    <property type="status" value="NOT_ANNOTATED_CDS"/>
    <property type="molecule type" value="Genomic_DNA"/>
</dbReference>
<reference evidence="2" key="2">
    <citation type="submission" date="2020-05" db="UniProtKB">
        <authorList>
            <consortium name="EnsemblMetazoa"/>
        </authorList>
    </citation>
    <scope>IDENTIFICATION</scope>
    <source>
        <strain evidence="2">IAEA</strain>
    </source>
</reference>
<dbReference type="VEuPathDB" id="VectorBase:GPPI046314"/>
<evidence type="ECO:0000313" key="3">
    <source>
        <dbReference type="Proteomes" id="UP000092460"/>
    </source>
</evidence>
<keyword evidence="3" id="KW-1185">Reference proteome</keyword>
<evidence type="ECO:0000313" key="2">
    <source>
        <dbReference type="EnsemblMetazoa" id="GPPI046314-PA"/>
    </source>
</evidence>
<evidence type="ECO:0000256" key="1">
    <source>
        <dbReference type="SAM" id="MobiDB-lite"/>
    </source>
</evidence>
<dbReference type="Proteomes" id="UP000092460">
    <property type="component" value="Unassembled WGS sequence"/>
</dbReference>
<reference evidence="3" key="1">
    <citation type="submission" date="2015-01" db="EMBL/GenBank/DDBJ databases">
        <authorList>
            <person name="Aksoy S."/>
            <person name="Warren W."/>
            <person name="Wilson R.K."/>
        </authorList>
    </citation>
    <scope>NUCLEOTIDE SEQUENCE [LARGE SCALE GENOMIC DNA]</scope>
    <source>
        <strain evidence="3">IAEA</strain>
    </source>
</reference>
<protein>
    <submittedName>
        <fullName evidence="2">Uncharacterized protein</fullName>
    </submittedName>
</protein>
<feature type="region of interest" description="Disordered" evidence="1">
    <location>
        <begin position="155"/>
        <end position="198"/>
    </location>
</feature>
<proteinExistence type="predicted"/>
<organism evidence="2 3">
    <name type="scientific">Glossina palpalis gambiensis</name>
    <dbReference type="NCBI Taxonomy" id="67801"/>
    <lineage>
        <taxon>Eukaryota</taxon>
        <taxon>Metazoa</taxon>
        <taxon>Ecdysozoa</taxon>
        <taxon>Arthropoda</taxon>
        <taxon>Hexapoda</taxon>
        <taxon>Insecta</taxon>
        <taxon>Pterygota</taxon>
        <taxon>Neoptera</taxon>
        <taxon>Endopterygota</taxon>
        <taxon>Diptera</taxon>
        <taxon>Brachycera</taxon>
        <taxon>Muscomorpha</taxon>
        <taxon>Hippoboscoidea</taxon>
        <taxon>Glossinidae</taxon>
        <taxon>Glossina</taxon>
    </lineage>
</organism>
<feature type="compositionally biased region" description="Polar residues" evidence="1">
    <location>
        <begin position="175"/>
        <end position="184"/>
    </location>
</feature>